<name>A0A0C9VYF3_9AGAM</name>
<dbReference type="InterPro" id="IPR011333">
    <property type="entry name" value="SKP1/BTB/POZ_sf"/>
</dbReference>
<dbReference type="HOGENOM" id="CLU_047592_2_0_1"/>
<dbReference type="SUPFAM" id="SSF54695">
    <property type="entry name" value="POZ domain"/>
    <property type="match status" value="1"/>
</dbReference>
<dbReference type="OrthoDB" id="2367075at2759"/>
<dbReference type="Gene3D" id="3.30.710.10">
    <property type="entry name" value="Potassium Channel Kv1.1, Chain A"/>
    <property type="match status" value="1"/>
</dbReference>
<sequence>MNDFVNHTRFYMNTVTFLVEGCLFKIPRYPFETESTVFKDMFMLPVGDPTNVEGLSNAKPIRLEGIKTDDFDQFLKALLHRSNGQCQDLPVGYEQWTSVLKLSTLWEFTGLRQRAIDTLSALSIPAVEKIVLAYRYNATTWLLPAMNELAQRPEALTVEEAGRLGFEIAFKLASVREQLALRTVSRSLRCSCHSRDGHRCGNRYSWHGYTADGLSVDPGGDSCSGHEYVTNELFVGPRTDAKGLDFTPILRTTFNLKESADLAIS</sequence>
<evidence type="ECO:0008006" key="3">
    <source>
        <dbReference type="Google" id="ProtNLM"/>
    </source>
</evidence>
<dbReference type="EMBL" id="KN839851">
    <property type="protein sequence ID" value="KIJ63370.1"/>
    <property type="molecule type" value="Genomic_DNA"/>
</dbReference>
<evidence type="ECO:0000313" key="1">
    <source>
        <dbReference type="EMBL" id="KIJ63370.1"/>
    </source>
</evidence>
<proteinExistence type="predicted"/>
<dbReference type="Proteomes" id="UP000053820">
    <property type="component" value="Unassembled WGS sequence"/>
</dbReference>
<gene>
    <name evidence="1" type="ORF">HYDPIDRAFT_113359</name>
</gene>
<keyword evidence="2" id="KW-1185">Reference proteome</keyword>
<reference evidence="1 2" key="1">
    <citation type="submission" date="2014-04" db="EMBL/GenBank/DDBJ databases">
        <title>Evolutionary Origins and Diversification of the Mycorrhizal Mutualists.</title>
        <authorList>
            <consortium name="DOE Joint Genome Institute"/>
            <consortium name="Mycorrhizal Genomics Consortium"/>
            <person name="Kohler A."/>
            <person name="Kuo A."/>
            <person name="Nagy L.G."/>
            <person name="Floudas D."/>
            <person name="Copeland A."/>
            <person name="Barry K.W."/>
            <person name="Cichocki N."/>
            <person name="Veneault-Fourrey C."/>
            <person name="LaButti K."/>
            <person name="Lindquist E.A."/>
            <person name="Lipzen A."/>
            <person name="Lundell T."/>
            <person name="Morin E."/>
            <person name="Murat C."/>
            <person name="Riley R."/>
            <person name="Ohm R."/>
            <person name="Sun H."/>
            <person name="Tunlid A."/>
            <person name="Henrissat B."/>
            <person name="Grigoriev I.V."/>
            <person name="Hibbett D.S."/>
            <person name="Martin F."/>
        </authorList>
    </citation>
    <scope>NUCLEOTIDE SEQUENCE [LARGE SCALE GENOMIC DNA]</scope>
    <source>
        <strain evidence="1 2">MD-312</strain>
    </source>
</reference>
<protein>
    <recommendedName>
        <fullName evidence="3">BTB domain-containing protein</fullName>
    </recommendedName>
</protein>
<evidence type="ECO:0000313" key="2">
    <source>
        <dbReference type="Proteomes" id="UP000053820"/>
    </source>
</evidence>
<accession>A0A0C9VYF3</accession>
<organism evidence="1 2">
    <name type="scientific">Hydnomerulius pinastri MD-312</name>
    <dbReference type="NCBI Taxonomy" id="994086"/>
    <lineage>
        <taxon>Eukaryota</taxon>
        <taxon>Fungi</taxon>
        <taxon>Dikarya</taxon>
        <taxon>Basidiomycota</taxon>
        <taxon>Agaricomycotina</taxon>
        <taxon>Agaricomycetes</taxon>
        <taxon>Agaricomycetidae</taxon>
        <taxon>Boletales</taxon>
        <taxon>Boletales incertae sedis</taxon>
        <taxon>Leucogyrophana</taxon>
    </lineage>
</organism>
<dbReference type="AlphaFoldDB" id="A0A0C9VYF3"/>